<dbReference type="InterPro" id="IPR011044">
    <property type="entry name" value="Quino_amine_DH_bsu"/>
</dbReference>
<dbReference type="KEGG" id="tpx:Turpa_0407"/>
<evidence type="ECO:0000313" key="3">
    <source>
        <dbReference type="Proteomes" id="UP000006048"/>
    </source>
</evidence>
<evidence type="ECO:0000256" key="1">
    <source>
        <dbReference type="SAM" id="SignalP"/>
    </source>
</evidence>
<dbReference type="RefSeq" id="WP_014801583.1">
    <property type="nucleotide sequence ID" value="NC_018020.1"/>
</dbReference>
<evidence type="ECO:0000313" key="2">
    <source>
        <dbReference type="EMBL" id="AFM11063.1"/>
    </source>
</evidence>
<name>I4B1A6_TURPD</name>
<sequence>MTRGKFQRFRSILCLALSLPLPFLACGPTPEKFIEKSQAALAREDYDAALLYMKNAYELSLPKEFFITARDLSFSHLRASHDGQRILLVEKKSPKKAYENMRIYMIDRQKGSQQKNSMQGKIRDVNFSPDGLQAVFLQQPTESVKDCKIWLWQISANKMIEAGASHCITKPAAKNDGTVWYMKNDQIHTFDSKTGKDSLFNRGQKPEKSARKFPAYAHFYAAPDNKVWMIYGAAGSYRLYQLSDKTKLVSKDIAASRLYLVAESRIPGVFVGGAGAQQFVTLNPKDSKIGRRMKAKVWGDAAFVNDRQYYYIEDGVLAYRDGTKEVELPFWAEQLAVGVKDELLFLSSTGSAMRYVQKMPPAESLKIYNKAVEIDDSKS</sequence>
<dbReference type="STRING" id="869212.Turpa_0407"/>
<keyword evidence="3" id="KW-1185">Reference proteome</keyword>
<dbReference type="HOGENOM" id="CLU_729453_0_0_12"/>
<protein>
    <recommendedName>
        <fullName evidence="4">Lipoprotein</fullName>
    </recommendedName>
</protein>
<feature type="signal peptide" evidence="1">
    <location>
        <begin position="1"/>
        <end position="25"/>
    </location>
</feature>
<reference evidence="2 3" key="1">
    <citation type="submission" date="2012-06" db="EMBL/GenBank/DDBJ databases">
        <title>The complete chromosome of genome of Turneriella parva DSM 21527.</title>
        <authorList>
            <consortium name="US DOE Joint Genome Institute (JGI-PGF)"/>
            <person name="Lucas S."/>
            <person name="Han J."/>
            <person name="Lapidus A."/>
            <person name="Bruce D."/>
            <person name="Goodwin L."/>
            <person name="Pitluck S."/>
            <person name="Peters L."/>
            <person name="Kyrpides N."/>
            <person name="Mavromatis K."/>
            <person name="Ivanova N."/>
            <person name="Mikhailova N."/>
            <person name="Chertkov O."/>
            <person name="Detter J.C."/>
            <person name="Tapia R."/>
            <person name="Han C."/>
            <person name="Land M."/>
            <person name="Hauser L."/>
            <person name="Markowitz V."/>
            <person name="Cheng J.-F."/>
            <person name="Hugenholtz P."/>
            <person name="Woyke T."/>
            <person name="Wu D."/>
            <person name="Gronow S."/>
            <person name="Wellnitz S."/>
            <person name="Brambilla E."/>
            <person name="Klenk H.-P."/>
            <person name="Eisen J.A."/>
        </authorList>
    </citation>
    <scope>NUCLEOTIDE SEQUENCE [LARGE SCALE GENOMIC DNA]</scope>
    <source>
        <strain evidence="3">ATCC BAA-1111 / DSM 21527 / NCTC 11395 / H</strain>
    </source>
</reference>
<organism evidence="2 3">
    <name type="scientific">Turneriella parva (strain ATCC BAA-1111 / DSM 21527 / NCTC 11395 / H)</name>
    <name type="common">Leptospira parva</name>
    <dbReference type="NCBI Taxonomy" id="869212"/>
    <lineage>
        <taxon>Bacteria</taxon>
        <taxon>Pseudomonadati</taxon>
        <taxon>Spirochaetota</taxon>
        <taxon>Spirochaetia</taxon>
        <taxon>Leptospirales</taxon>
        <taxon>Leptospiraceae</taxon>
        <taxon>Turneriella</taxon>
    </lineage>
</organism>
<gene>
    <name evidence="2" type="ordered locus">Turpa_0407</name>
</gene>
<accession>I4B1A6</accession>
<dbReference type="Proteomes" id="UP000006048">
    <property type="component" value="Chromosome"/>
</dbReference>
<dbReference type="EMBL" id="CP002959">
    <property type="protein sequence ID" value="AFM11063.1"/>
    <property type="molecule type" value="Genomic_DNA"/>
</dbReference>
<feature type="chain" id="PRO_5003686313" description="Lipoprotein" evidence="1">
    <location>
        <begin position="26"/>
        <end position="379"/>
    </location>
</feature>
<evidence type="ECO:0008006" key="4">
    <source>
        <dbReference type="Google" id="ProtNLM"/>
    </source>
</evidence>
<keyword evidence="1" id="KW-0732">Signal</keyword>
<dbReference type="AlphaFoldDB" id="I4B1A6"/>
<dbReference type="SUPFAM" id="SSF50969">
    <property type="entry name" value="YVTN repeat-like/Quinoprotein amine dehydrogenase"/>
    <property type="match status" value="1"/>
</dbReference>
<proteinExistence type="predicted"/>